<dbReference type="InterPro" id="IPR000073">
    <property type="entry name" value="AB_hydrolase_1"/>
</dbReference>
<dbReference type="OrthoDB" id="9799612at2"/>
<sequence>MKCTINNAEIHYEIRGEGRPIVLIHGFCLDRRALTHPLEPILEAQGGWKRIYLDLPGMGRSPASKSIENSDQMLASVSAFIGQILGDETYTLFGYSYGGYLAQGLVREQPERITGVALLCPVIFAPHEERSLPPETCLVRDDAFLDAIPADQRAEFETNTVIQTQAVWERTQREIQAGLDCAKGDYCDRLQALGYRFSFPVFPLSKPFDKPSLVLTGRQDNIVGSLDQFNLAESYPRATIASLDRAGHHLQIEQDRLFDILVADWLERVRLER</sequence>
<dbReference type="EMBL" id="QRDW01000006">
    <property type="protein sequence ID" value="RED49174.1"/>
    <property type="molecule type" value="Genomic_DNA"/>
</dbReference>
<dbReference type="Proteomes" id="UP000256845">
    <property type="component" value="Unassembled WGS sequence"/>
</dbReference>
<dbReference type="PANTHER" id="PTHR43798:SF6">
    <property type="entry name" value="HYDROLASE, PUTATIVE (AFU_ORTHOLOGUE AFUA_4G13070)-RELATED"/>
    <property type="match status" value="1"/>
</dbReference>
<dbReference type="PRINTS" id="PR00111">
    <property type="entry name" value="ABHYDROLASE"/>
</dbReference>
<accession>A0A3D9HIB0</accession>
<comment type="caution">
    <text evidence="2">The sequence shown here is derived from an EMBL/GenBank/DDBJ whole genome shotgun (WGS) entry which is preliminary data.</text>
</comment>
<feature type="domain" description="AB hydrolase-1" evidence="1">
    <location>
        <begin position="20"/>
        <end position="253"/>
    </location>
</feature>
<dbReference type="AlphaFoldDB" id="A0A3D9HIB0"/>
<dbReference type="InterPro" id="IPR050266">
    <property type="entry name" value="AB_hydrolase_sf"/>
</dbReference>
<dbReference type="Gene3D" id="3.40.50.1820">
    <property type="entry name" value="alpha/beta hydrolase"/>
    <property type="match status" value="1"/>
</dbReference>
<dbReference type="RefSeq" id="WP_115937371.1">
    <property type="nucleotide sequence ID" value="NZ_QRDW01000006.1"/>
</dbReference>
<proteinExistence type="predicted"/>
<dbReference type="PANTHER" id="PTHR43798">
    <property type="entry name" value="MONOACYLGLYCEROL LIPASE"/>
    <property type="match status" value="1"/>
</dbReference>
<evidence type="ECO:0000313" key="2">
    <source>
        <dbReference type="EMBL" id="RED49174.1"/>
    </source>
</evidence>
<protein>
    <submittedName>
        <fullName evidence="2">Pimeloyl-ACP methyl ester carboxylesterase</fullName>
    </submittedName>
</protein>
<dbReference type="Pfam" id="PF00561">
    <property type="entry name" value="Abhydrolase_1"/>
    <property type="match status" value="1"/>
</dbReference>
<gene>
    <name evidence="2" type="ORF">DFP90_106152</name>
</gene>
<keyword evidence="3" id="KW-1185">Reference proteome</keyword>
<evidence type="ECO:0000313" key="3">
    <source>
        <dbReference type="Proteomes" id="UP000256845"/>
    </source>
</evidence>
<dbReference type="InterPro" id="IPR029058">
    <property type="entry name" value="AB_hydrolase_fold"/>
</dbReference>
<reference evidence="2 3" key="1">
    <citation type="submission" date="2018-07" db="EMBL/GenBank/DDBJ databases">
        <title>Genomic Encyclopedia of Type Strains, Phase III (KMG-III): the genomes of soil and plant-associated and newly described type strains.</title>
        <authorList>
            <person name="Whitman W."/>
        </authorList>
    </citation>
    <scope>NUCLEOTIDE SEQUENCE [LARGE SCALE GENOMIC DNA]</scope>
    <source>
        <strain evidence="2 3">CECT 8488</strain>
    </source>
</reference>
<evidence type="ECO:0000259" key="1">
    <source>
        <dbReference type="Pfam" id="PF00561"/>
    </source>
</evidence>
<name>A0A3D9HIB0_9PROT</name>
<organism evidence="2 3">
    <name type="scientific">Aestuariispira insulae</name>
    <dbReference type="NCBI Taxonomy" id="1461337"/>
    <lineage>
        <taxon>Bacteria</taxon>
        <taxon>Pseudomonadati</taxon>
        <taxon>Pseudomonadota</taxon>
        <taxon>Alphaproteobacteria</taxon>
        <taxon>Rhodospirillales</taxon>
        <taxon>Kiloniellaceae</taxon>
        <taxon>Aestuariispira</taxon>
    </lineage>
</organism>
<dbReference type="SUPFAM" id="SSF53474">
    <property type="entry name" value="alpha/beta-Hydrolases"/>
    <property type="match status" value="1"/>
</dbReference>